<accession>A0A2N3NFU9</accession>
<dbReference type="VEuPathDB" id="FungiDB:jhhlp_003081"/>
<keyword evidence="2" id="KW-0812">Transmembrane</keyword>
<dbReference type="OrthoDB" id="3436787at2759"/>
<dbReference type="Proteomes" id="UP000233524">
    <property type="component" value="Unassembled WGS sequence"/>
</dbReference>
<feature type="compositionally biased region" description="Low complexity" evidence="1">
    <location>
        <begin position="567"/>
        <end position="577"/>
    </location>
</feature>
<evidence type="ECO:0000313" key="4">
    <source>
        <dbReference type="Proteomes" id="UP000233524"/>
    </source>
</evidence>
<name>A0A2N3NFU9_9PEZI</name>
<dbReference type="InParanoid" id="A0A2N3NFU9"/>
<dbReference type="AlphaFoldDB" id="A0A2N3NFU9"/>
<dbReference type="STRING" id="41688.A0A2N3NFU9"/>
<organism evidence="3 4">
    <name type="scientific">Lomentospora prolificans</name>
    <dbReference type="NCBI Taxonomy" id="41688"/>
    <lineage>
        <taxon>Eukaryota</taxon>
        <taxon>Fungi</taxon>
        <taxon>Dikarya</taxon>
        <taxon>Ascomycota</taxon>
        <taxon>Pezizomycotina</taxon>
        <taxon>Sordariomycetes</taxon>
        <taxon>Hypocreomycetidae</taxon>
        <taxon>Microascales</taxon>
        <taxon>Microascaceae</taxon>
        <taxon>Lomentospora</taxon>
    </lineage>
</organism>
<feature type="transmembrane region" description="Helical" evidence="2">
    <location>
        <begin position="422"/>
        <end position="447"/>
    </location>
</feature>
<gene>
    <name evidence="3" type="ORF">jhhlp_003081</name>
</gene>
<feature type="region of interest" description="Disordered" evidence="1">
    <location>
        <begin position="375"/>
        <end position="416"/>
    </location>
</feature>
<feature type="compositionally biased region" description="Low complexity" evidence="1">
    <location>
        <begin position="588"/>
        <end position="604"/>
    </location>
</feature>
<keyword evidence="4" id="KW-1185">Reference proteome</keyword>
<proteinExistence type="predicted"/>
<evidence type="ECO:0000256" key="2">
    <source>
        <dbReference type="SAM" id="Phobius"/>
    </source>
</evidence>
<evidence type="ECO:0000256" key="1">
    <source>
        <dbReference type="SAM" id="MobiDB-lite"/>
    </source>
</evidence>
<feature type="region of interest" description="Disordered" evidence="1">
    <location>
        <begin position="567"/>
        <end position="630"/>
    </location>
</feature>
<feature type="compositionally biased region" description="Polar residues" evidence="1">
    <location>
        <begin position="492"/>
        <end position="504"/>
    </location>
</feature>
<keyword evidence="2" id="KW-0472">Membrane</keyword>
<protein>
    <submittedName>
        <fullName evidence="3">Uncharacterized protein</fullName>
    </submittedName>
</protein>
<comment type="caution">
    <text evidence="3">The sequence shown here is derived from an EMBL/GenBank/DDBJ whole genome shotgun (WGS) entry which is preliminary data.</text>
</comment>
<feature type="compositionally biased region" description="Pro residues" evidence="1">
    <location>
        <begin position="578"/>
        <end position="587"/>
    </location>
</feature>
<sequence>MCRSDDKVLRWVSSNSHPLLSSPPFFSRVDLLVAFSWCLDIHSLALLSTPRLPAMRPTLSLLIAQAIALASAEVVYVTDLTIYTVLASCAQYAVSSAVMAQTYESCGENPTDLQSCVCTKNGMMNQVLQTMSKSLSYSCGETASDDHTSASVVLSQYCDPDGTYTFATPTTNLVEEYPTDYPEFYNLAPCAQYGVSIAMQTMTYDICPEPPSLLAPCICGKNQNSQRASQTISSSVKYSCSNNEDITSAQEFLAAYCAMTAGTTSFPAPSSPPGDMTYYISALPEYKSLIPCAQSGVNDALAIHSAEFCPSGPQAFGSCVCLKTGMSSRATSLLSSSVRWNCDSTARDDVLSAVSVFEYYCSAVRGEVTPTGVTESIAQNTNGTPRQTGGSSDSGGGGNNDGISTGSGNNSDSDADSGGANVGAIAGGVVGGIGALAIVGIGTFFFIRKKKTDQAAAAAAAAAVQPSPSNDKPELAGTPIHAMPPSSPRPSIANTTVSHLSGHSPTPQYDPTNPPPMPELQGLAKPYAGTPPPMQPELAGNQVMPQELAGHGYGQAIPMQTYNQGYGYPSPQAASPYPAYPGQPSPQSPQAGYYAPQQPQQAAPVELAGSWQAGPVPGYQELPTQYHSRQ</sequence>
<dbReference type="EMBL" id="NLAX01000008">
    <property type="protein sequence ID" value="PKS11319.1"/>
    <property type="molecule type" value="Genomic_DNA"/>
</dbReference>
<feature type="compositionally biased region" description="Polar residues" evidence="1">
    <location>
        <begin position="375"/>
        <end position="388"/>
    </location>
</feature>
<evidence type="ECO:0000313" key="3">
    <source>
        <dbReference type="EMBL" id="PKS11319.1"/>
    </source>
</evidence>
<feature type="compositionally biased region" description="Low complexity" evidence="1">
    <location>
        <begin position="401"/>
        <end position="416"/>
    </location>
</feature>
<feature type="region of interest" description="Disordered" evidence="1">
    <location>
        <begin position="461"/>
        <end position="539"/>
    </location>
</feature>
<keyword evidence="2" id="KW-1133">Transmembrane helix</keyword>
<reference evidence="3 4" key="1">
    <citation type="journal article" date="2017" name="G3 (Bethesda)">
        <title>First Draft Genome Sequence of the Pathogenic Fungus Lomentospora prolificans (Formerly Scedosporium prolificans).</title>
        <authorList>
            <person name="Luo R."/>
            <person name="Zimin A."/>
            <person name="Workman R."/>
            <person name="Fan Y."/>
            <person name="Pertea G."/>
            <person name="Grossman N."/>
            <person name="Wear M.P."/>
            <person name="Jia B."/>
            <person name="Miller H."/>
            <person name="Casadevall A."/>
            <person name="Timp W."/>
            <person name="Zhang S.X."/>
            <person name="Salzberg S.L."/>
        </authorList>
    </citation>
    <scope>NUCLEOTIDE SEQUENCE [LARGE SCALE GENOMIC DNA]</scope>
    <source>
        <strain evidence="3 4">JHH-5317</strain>
    </source>
</reference>